<keyword evidence="1" id="KW-0472">Membrane</keyword>
<dbReference type="InterPro" id="IPR000757">
    <property type="entry name" value="Beta-glucanase-like"/>
</dbReference>
<evidence type="ECO:0000313" key="4">
    <source>
        <dbReference type="Proteomes" id="UP000287166"/>
    </source>
</evidence>
<feature type="domain" description="GH16" evidence="2">
    <location>
        <begin position="92"/>
        <end position="354"/>
    </location>
</feature>
<dbReference type="RefSeq" id="XP_027611612.1">
    <property type="nucleotide sequence ID" value="XM_027755811.1"/>
</dbReference>
<dbReference type="Gene3D" id="2.60.120.200">
    <property type="match status" value="1"/>
</dbReference>
<dbReference type="AlphaFoldDB" id="A0A401GEU8"/>
<dbReference type="EMBL" id="BFAD01000003">
    <property type="protein sequence ID" value="GBE80699.1"/>
    <property type="molecule type" value="Genomic_DNA"/>
</dbReference>
<dbReference type="InParanoid" id="A0A401GEU8"/>
<proteinExistence type="predicted"/>
<accession>A0A401GEU8</accession>
<dbReference type="GO" id="GO:0004553">
    <property type="term" value="F:hydrolase activity, hydrolyzing O-glycosyl compounds"/>
    <property type="evidence" value="ECO:0007669"/>
    <property type="project" value="InterPro"/>
</dbReference>
<dbReference type="PROSITE" id="PS51762">
    <property type="entry name" value="GH16_2"/>
    <property type="match status" value="1"/>
</dbReference>
<dbReference type="STRING" id="139825.A0A401GEU8"/>
<organism evidence="3 4">
    <name type="scientific">Sparassis crispa</name>
    <dbReference type="NCBI Taxonomy" id="139825"/>
    <lineage>
        <taxon>Eukaryota</taxon>
        <taxon>Fungi</taxon>
        <taxon>Dikarya</taxon>
        <taxon>Basidiomycota</taxon>
        <taxon>Agaricomycotina</taxon>
        <taxon>Agaricomycetes</taxon>
        <taxon>Polyporales</taxon>
        <taxon>Sparassidaceae</taxon>
        <taxon>Sparassis</taxon>
    </lineage>
</organism>
<keyword evidence="4" id="KW-1185">Reference proteome</keyword>
<evidence type="ECO:0000313" key="3">
    <source>
        <dbReference type="EMBL" id="GBE80699.1"/>
    </source>
</evidence>
<dbReference type="GO" id="GO:0009251">
    <property type="term" value="P:glucan catabolic process"/>
    <property type="evidence" value="ECO:0007669"/>
    <property type="project" value="TreeGrafter"/>
</dbReference>
<dbReference type="CDD" id="cd02181">
    <property type="entry name" value="GH16_fungal_Lam16A_glucanase"/>
    <property type="match status" value="1"/>
</dbReference>
<reference evidence="3 4" key="1">
    <citation type="journal article" date="2018" name="Sci. Rep.">
        <title>Genome sequence of the cauliflower mushroom Sparassis crispa (Hanabiratake) and its association with beneficial usage.</title>
        <authorList>
            <person name="Kiyama R."/>
            <person name="Furutani Y."/>
            <person name="Kawaguchi K."/>
            <person name="Nakanishi T."/>
        </authorList>
    </citation>
    <scope>NUCLEOTIDE SEQUENCE [LARGE SCALE GENOMIC DNA]</scope>
</reference>
<dbReference type="GeneID" id="38777616"/>
<keyword evidence="3" id="KW-0326">Glycosidase</keyword>
<dbReference type="PANTHER" id="PTHR10963">
    <property type="entry name" value="GLYCOSYL HYDROLASE-RELATED"/>
    <property type="match status" value="1"/>
</dbReference>
<feature type="transmembrane region" description="Helical" evidence="1">
    <location>
        <begin position="37"/>
        <end position="55"/>
    </location>
</feature>
<keyword evidence="1" id="KW-0812">Transmembrane</keyword>
<protein>
    <submittedName>
        <fullName evidence="3">Probable glycosidase</fullName>
    </submittedName>
</protein>
<dbReference type="OrthoDB" id="192832at2759"/>
<keyword evidence="1" id="KW-1133">Transmembrane helix</keyword>
<dbReference type="Proteomes" id="UP000287166">
    <property type="component" value="Unassembled WGS sequence"/>
</dbReference>
<dbReference type="SUPFAM" id="SSF49899">
    <property type="entry name" value="Concanavalin A-like lectins/glucanases"/>
    <property type="match status" value="1"/>
</dbReference>
<evidence type="ECO:0000259" key="2">
    <source>
        <dbReference type="PROSITE" id="PS51762"/>
    </source>
</evidence>
<comment type="caution">
    <text evidence="3">The sequence shown here is derived from an EMBL/GenBank/DDBJ whole genome shotgun (WGS) entry which is preliminary data.</text>
</comment>
<evidence type="ECO:0000256" key="1">
    <source>
        <dbReference type="SAM" id="Phobius"/>
    </source>
</evidence>
<gene>
    <name evidence="3" type="ORF">SCP_0304180</name>
</gene>
<dbReference type="PANTHER" id="PTHR10963:SF24">
    <property type="entry name" value="GLYCOSIDASE C21B10.07-RELATED"/>
    <property type="match status" value="1"/>
</dbReference>
<sequence length="390" mass="42513">MIDDPRLTRRTQLNQKAPSSSKVNMSAARLPPSTSPLVVAVVSSSFFVIAVLLYIRPYLEATVSPYRIFRDVYQHAGHFALADTYAGRDFFDSWTWETMDDPTNGRVNYVDQNTAVSSNLSFATDSKFIMRADDQNVVAPSARGRDSIRIISNNAYSDSVTVLDLQHMPEGCSTWPAFWSLSQAGPWPQGGEIDIVEGVNLNNGNLASLHTTPLCTMQQQRAQTGTTSSTNCDANANFNQGCGVSFPYGSYGAPFNAAGGGYFVVVRTQQDGVRIWFWARNDAATPAEVINPAPAALGLLGPPTISPDPSWGTPSAIFPVGSTCDYDSHFNAHQFVFDLTFCGDWAGNDYTSTGCSGSCTDYVNNNPQAFANAYWEVNSLRVYTPFDRPS</sequence>
<dbReference type="InterPro" id="IPR013320">
    <property type="entry name" value="ConA-like_dom_sf"/>
</dbReference>
<dbReference type="Pfam" id="PF26113">
    <property type="entry name" value="GH16_XgeA"/>
    <property type="match status" value="1"/>
</dbReference>
<name>A0A401GEU8_9APHY</name>
<keyword evidence="3" id="KW-0378">Hydrolase</keyword>
<dbReference type="InterPro" id="IPR050546">
    <property type="entry name" value="Glycosyl_Hydrlase_16"/>
</dbReference>